<protein>
    <submittedName>
        <fullName evidence="2">Uncharacterized protein</fullName>
    </submittedName>
</protein>
<evidence type="ECO:0000313" key="3">
    <source>
        <dbReference type="Proteomes" id="UP000318594"/>
    </source>
</evidence>
<evidence type="ECO:0000313" key="2">
    <source>
        <dbReference type="EMBL" id="BBK84289.1"/>
    </source>
</evidence>
<dbReference type="Proteomes" id="UP000318594">
    <property type="component" value="Chromosome"/>
</dbReference>
<accession>A0ABM7GY70</accession>
<organism evidence="2 3">
    <name type="scientific">Cutibacterium acnes subsp. acnes</name>
    <dbReference type="NCBI Taxonomy" id="1734925"/>
    <lineage>
        <taxon>Bacteria</taxon>
        <taxon>Bacillati</taxon>
        <taxon>Actinomycetota</taxon>
        <taxon>Actinomycetes</taxon>
        <taxon>Propionibacteriales</taxon>
        <taxon>Propionibacteriaceae</taxon>
        <taxon>Cutibacterium</taxon>
    </lineage>
</organism>
<reference evidence="2 3" key="1">
    <citation type="submission" date="2019-06" db="EMBL/GenBank/DDBJ databases">
        <title>Complete genome sequence of Cutibacterium acnes subsp. acnes NBRC 107605.</title>
        <authorList>
            <person name="Miura T."/>
            <person name="Furukawa M."/>
            <person name="Shimamura M."/>
            <person name="Ohyama Y."/>
            <person name="Yamazoe A."/>
            <person name="Kawasaki H."/>
        </authorList>
    </citation>
    <scope>NUCLEOTIDE SEQUENCE [LARGE SCALE GENOMIC DNA]</scope>
    <source>
        <strain evidence="2 3">NBRC 107605</strain>
    </source>
</reference>
<sequence length="69" mass="7614">MGGNFLEHRLATRGLANKESPGRQRPLPDVDVLVPQTRHEEATAKVNTSHPRTVGLLLRFGTEGKDAIR</sequence>
<name>A0ABM7GY70_CUTAC</name>
<feature type="region of interest" description="Disordered" evidence="1">
    <location>
        <begin position="1"/>
        <end position="29"/>
    </location>
</feature>
<dbReference type="EMBL" id="AP019723">
    <property type="protein sequence ID" value="BBK84289.1"/>
    <property type="molecule type" value="Genomic_DNA"/>
</dbReference>
<evidence type="ECO:0000256" key="1">
    <source>
        <dbReference type="SAM" id="MobiDB-lite"/>
    </source>
</evidence>
<keyword evidence="3" id="KW-1185">Reference proteome</keyword>
<proteinExistence type="predicted"/>
<feature type="compositionally biased region" description="Basic and acidic residues" evidence="1">
    <location>
        <begin position="1"/>
        <end position="10"/>
    </location>
</feature>
<gene>
    <name evidence="2" type="ORF">CacPP4_09040</name>
</gene>